<dbReference type="SUPFAM" id="SSF54637">
    <property type="entry name" value="Thioesterase/thiol ester dehydrase-isomerase"/>
    <property type="match status" value="1"/>
</dbReference>
<feature type="domain" description="MaoC-like" evidence="1">
    <location>
        <begin position="4"/>
        <end position="99"/>
    </location>
</feature>
<dbReference type="Pfam" id="PF01575">
    <property type="entry name" value="MaoC_dehydratas"/>
    <property type="match status" value="1"/>
</dbReference>
<dbReference type="EMBL" id="JAOTPO010000018">
    <property type="protein sequence ID" value="MDE5415629.1"/>
    <property type="molecule type" value="Genomic_DNA"/>
</dbReference>
<keyword evidence="3" id="KW-1185">Reference proteome</keyword>
<dbReference type="PANTHER" id="PTHR43841:SF3">
    <property type="entry name" value="(3R)-HYDROXYACYL-ACP DEHYDRATASE SUBUNIT HADB"/>
    <property type="match status" value="1"/>
</dbReference>
<dbReference type="InterPro" id="IPR029069">
    <property type="entry name" value="HotDog_dom_sf"/>
</dbReference>
<dbReference type="Proteomes" id="UP001148125">
    <property type="component" value="Unassembled WGS sequence"/>
</dbReference>
<sequence>MSQVKTSEFITITREQLVRYAGASGDFNPIHTNMVLAKDSGLPDVIAQGMFIMGLTGTQLSKWFGIHKVKQFDVKFTAMTLPGEEVQVICTLHDETSGEVIVRNRNEEVKLRGLVELN</sequence>
<organism evidence="2 3">
    <name type="scientific">Alkalihalobacterium chitinilyticum</name>
    <dbReference type="NCBI Taxonomy" id="2980103"/>
    <lineage>
        <taxon>Bacteria</taxon>
        <taxon>Bacillati</taxon>
        <taxon>Bacillota</taxon>
        <taxon>Bacilli</taxon>
        <taxon>Bacillales</taxon>
        <taxon>Bacillaceae</taxon>
        <taxon>Alkalihalobacterium</taxon>
    </lineage>
</organism>
<name>A0ABT5VJN3_9BACI</name>
<dbReference type="Gene3D" id="3.10.129.10">
    <property type="entry name" value="Hotdog Thioesterase"/>
    <property type="match status" value="1"/>
</dbReference>
<proteinExistence type="predicted"/>
<dbReference type="RefSeq" id="WP_275120230.1">
    <property type="nucleotide sequence ID" value="NZ_JAOTPO010000018.1"/>
</dbReference>
<evidence type="ECO:0000313" key="3">
    <source>
        <dbReference type="Proteomes" id="UP001148125"/>
    </source>
</evidence>
<gene>
    <name evidence="2" type="ORF">N7Z68_19975</name>
</gene>
<evidence type="ECO:0000259" key="1">
    <source>
        <dbReference type="Pfam" id="PF01575"/>
    </source>
</evidence>
<evidence type="ECO:0000313" key="2">
    <source>
        <dbReference type="EMBL" id="MDE5415629.1"/>
    </source>
</evidence>
<dbReference type="PANTHER" id="PTHR43841">
    <property type="entry name" value="3-HYDROXYACYL-THIOESTER DEHYDRATASE HTDX-RELATED"/>
    <property type="match status" value="1"/>
</dbReference>
<protein>
    <submittedName>
        <fullName evidence="2">MaoC/PaaZ C-terminal domain-containing protein</fullName>
    </submittedName>
</protein>
<reference evidence="2" key="1">
    <citation type="submission" date="2024-05" db="EMBL/GenBank/DDBJ databases">
        <title>Alkalihalobacillus sp. strain MEB203 novel alkaliphilic bacterium from Lonar Lake, India.</title>
        <authorList>
            <person name="Joshi A."/>
            <person name="Thite S."/>
            <person name="Mengade P."/>
        </authorList>
    </citation>
    <scope>NUCLEOTIDE SEQUENCE</scope>
    <source>
        <strain evidence="2">MEB 203</strain>
    </source>
</reference>
<comment type="caution">
    <text evidence="2">The sequence shown here is derived from an EMBL/GenBank/DDBJ whole genome shotgun (WGS) entry which is preliminary data.</text>
</comment>
<accession>A0ABT5VJN3</accession>
<dbReference type="InterPro" id="IPR002539">
    <property type="entry name" value="MaoC-like_dom"/>
</dbReference>